<reference evidence="2 3" key="1">
    <citation type="submission" date="2019-07" db="EMBL/GenBank/DDBJ databases">
        <title>Insights of Desulfuromonas acetexigens electromicrobiology.</title>
        <authorList>
            <person name="Katuri K."/>
            <person name="Sapireddy V."/>
            <person name="Shaw D.R."/>
            <person name="Saikaly P."/>
        </authorList>
    </citation>
    <scope>NUCLEOTIDE SEQUENCE [LARGE SCALE GENOMIC DNA]</scope>
    <source>
        <strain evidence="2 3">2873</strain>
    </source>
</reference>
<comment type="caution">
    <text evidence="2">The sequence shown here is derived from an EMBL/GenBank/DDBJ whole genome shotgun (WGS) entry which is preliminary data.</text>
</comment>
<keyword evidence="3" id="KW-1185">Reference proteome</keyword>
<dbReference type="RefSeq" id="WP_092058351.1">
    <property type="nucleotide sequence ID" value="NZ_FOJJ01000039.1"/>
</dbReference>
<evidence type="ECO:0000313" key="2">
    <source>
        <dbReference type="EMBL" id="TRO80666.1"/>
    </source>
</evidence>
<organism evidence="2 3">
    <name type="scientific">Trichloromonas acetexigens</name>
    <dbReference type="NCBI Taxonomy" id="38815"/>
    <lineage>
        <taxon>Bacteria</taxon>
        <taxon>Pseudomonadati</taxon>
        <taxon>Thermodesulfobacteriota</taxon>
        <taxon>Desulfuromonadia</taxon>
        <taxon>Desulfuromonadales</taxon>
        <taxon>Trichloromonadaceae</taxon>
        <taxon>Trichloromonas</taxon>
    </lineage>
</organism>
<dbReference type="EMBL" id="VJVV01000007">
    <property type="protein sequence ID" value="TRO80666.1"/>
    <property type="molecule type" value="Genomic_DNA"/>
</dbReference>
<accession>A0A550JBN9</accession>
<sequence length="155" mass="17335">MTKGRKRIVNDAGQLGLFDLLKQEQAERIAAQPGRLSISSRFMATIRQAMKKAAKSRDAIADEMTHLAGQTVTVNMLNSWTAESHPHRMPAELLPAFCAAVDNTDPIRILAETVGIYTLPGVDALRAEVQRIREEEQKLAAERKRRELFLKELGQ</sequence>
<protein>
    <submittedName>
        <fullName evidence="2">Uncharacterized protein</fullName>
    </submittedName>
</protein>
<evidence type="ECO:0000313" key="3">
    <source>
        <dbReference type="Proteomes" id="UP000317155"/>
    </source>
</evidence>
<dbReference type="OrthoDB" id="5405665at2"/>
<feature type="coiled-coil region" evidence="1">
    <location>
        <begin position="122"/>
        <end position="152"/>
    </location>
</feature>
<dbReference type="Proteomes" id="UP000317155">
    <property type="component" value="Unassembled WGS sequence"/>
</dbReference>
<evidence type="ECO:0000256" key="1">
    <source>
        <dbReference type="SAM" id="Coils"/>
    </source>
</evidence>
<proteinExistence type="predicted"/>
<keyword evidence="1" id="KW-0175">Coiled coil</keyword>
<dbReference type="AlphaFoldDB" id="A0A550JBN9"/>
<name>A0A550JBN9_9BACT</name>
<gene>
    <name evidence="2" type="ORF">FL622_11310</name>
</gene>